<reference evidence="9 10" key="2">
    <citation type="journal article" date="2011" name="PLoS Genet.">
        <title>Caenorhabditis briggsae recombinant inbred line genotypes reveal inter-strain incompatibility and the evolution of recombination.</title>
        <authorList>
            <person name="Ross J.A."/>
            <person name="Koboldt D.C."/>
            <person name="Staisch J.E."/>
            <person name="Chamberlin H.M."/>
            <person name="Gupta B.P."/>
            <person name="Miller R.D."/>
            <person name="Baird S.E."/>
            <person name="Haag E.S."/>
        </authorList>
    </citation>
    <scope>NUCLEOTIDE SEQUENCE [LARGE SCALE GENOMIC DNA]</scope>
    <source>
        <strain evidence="9 10">AF16</strain>
    </source>
</reference>
<proteinExistence type="inferred from homology"/>
<dbReference type="eggNOG" id="KOG1854">
    <property type="taxonomic scope" value="Eukaryota"/>
</dbReference>
<feature type="compositionally biased region" description="Low complexity" evidence="8">
    <location>
        <begin position="33"/>
        <end position="48"/>
    </location>
</feature>
<dbReference type="OMA" id="HAHRHID"/>
<dbReference type="STRING" id="6238.A8WRX1"/>
<feature type="region of interest" description="Disordered" evidence="8">
    <location>
        <begin position="23"/>
        <end position="48"/>
    </location>
</feature>
<comment type="subunit">
    <text evidence="7">Component of the mitochondrial contact site and cristae organizing system (MICOS) complex.</text>
</comment>
<keyword evidence="10" id="KW-1185">Reference proteome</keyword>
<accession>A8WRX1</accession>
<protein>
    <recommendedName>
        <fullName evidence="7">MICOS complex subunit MIC60</fullName>
    </recommendedName>
    <alternativeName>
        <fullName evidence="7">Mitofilin</fullName>
    </alternativeName>
</protein>
<dbReference type="InParanoid" id="A8WRX1"/>
<dbReference type="GO" id="GO:0061617">
    <property type="term" value="C:MICOS complex"/>
    <property type="evidence" value="ECO:0000318"/>
    <property type="project" value="GO_Central"/>
</dbReference>
<organism evidence="9 10">
    <name type="scientific">Caenorhabditis briggsae</name>
    <dbReference type="NCBI Taxonomy" id="6238"/>
    <lineage>
        <taxon>Eukaryota</taxon>
        <taxon>Metazoa</taxon>
        <taxon>Ecdysozoa</taxon>
        <taxon>Nematoda</taxon>
        <taxon>Chromadorea</taxon>
        <taxon>Rhabditida</taxon>
        <taxon>Rhabditina</taxon>
        <taxon>Rhabditomorpha</taxon>
        <taxon>Rhabditoidea</taxon>
        <taxon>Rhabditidae</taxon>
        <taxon>Peloderinae</taxon>
        <taxon>Caenorhabditis</taxon>
    </lineage>
</organism>
<evidence type="ECO:0000256" key="1">
    <source>
        <dbReference type="ARBA" id="ARBA00010877"/>
    </source>
</evidence>
<dbReference type="HOGENOM" id="CLU_021851_2_0_1"/>
<keyword evidence="6" id="KW-0472">Membrane</keyword>
<evidence type="ECO:0000256" key="7">
    <source>
        <dbReference type="RuleBase" id="RU363000"/>
    </source>
</evidence>
<comment type="similarity">
    <text evidence="1 7">Belongs to the MICOS complex subunit Mic60 family.</text>
</comment>
<evidence type="ECO:0000256" key="2">
    <source>
        <dbReference type="ARBA" id="ARBA00022692"/>
    </source>
</evidence>
<sequence length="754" mass="84081">MVIYSVLVAENVSHCNETISQPDVERSASTVQPSCSTTTKTPSSPTKVSKISILHLQNHDYRKSGGGKGLALVGATVAGAGGVVGYSYVDPEFRHKVEVTVPGAEQVLEAVLGKSNLDKTKKEIKEAVVAAVPKKKEVLPPLELAPLPPVLPKEPVHVDPIDVRKDVTPIVAKPSPDVVVAKNKQLEDRLKIAIHSAEGKVRIATEAKLKTINAINEHAAVLKQTVDDAKNANWENVTAALQRAEAEARVDSGQEVDGRNYIDNLRKIVNDGKKDSTTATNPLLLNAQETANKLTHQLDEINALVNKVSSSTQNLIIQKVFQSRQESAVLNQYKDLIEKSRQQFALEMKSILPNVDVHAKVRVGEEVGKPFKKKEWFGDKKGNWKPEKRKEKRLKDKNLNEEELNALIAHAHLKVDQLRRQLSDQQVREELHISKALEEQRAADERIASEKLSIEMSRVGLQKELEIERALVESRSSWEGELEDKLKRTASAHSEHLEQVIRTQRQLFEIEQNQKVEEAVLKERGLHSKQVGAALSRLAGIEEALGSRVALDNENRRAKQFWIACHNLIDTLKHGNKAGNNIDERRLPLNESLNLLKEVSVNPEDEFVTAIIGSFPTQATTVGTYTEQDLKNRFEQLYKVGRKTATIDENGGGLGAYFWSYVKSIFLVDMPRQYSELDAIDVNNADNYEILSRAKQYVHNGDLDKAIRVVQLLKGQPAHLAHDWVLDTRAYLESRLLAQLLVAHAAVSSIRSTY</sequence>
<evidence type="ECO:0000313" key="10">
    <source>
        <dbReference type="Proteomes" id="UP000008549"/>
    </source>
</evidence>
<evidence type="ECO:0000256" key="6">
    <source>
        <dbReference type="ARBA" id="ARBA00023136"/>
    </source>
</evidence>
<reference evidence="9 10" key="1">
    <citation type="journal article" date="2003" name="PLoS Biol.">
        <title>The genome sequence of Caenorhabditis briggsae: a platform for comparative genomics.</title>
        <authorList>
            <person name="Stein L.D."/>
            <person name="Bao Z."/>
            <person name="Blasiar D."/>
            <person name="Blumenthal T."/>
            <person name="Brent M.R."/>
            <person name="Chen N."/>
            <person name="Chinwalla A."/>
            <person name="Clarke L."/>
            <person name="Clee C."/>
            <person name="Coghlan A."/>
            <person name="Coulson A."/>
            <person name="D'Eustachio P."/>
            <person name="Fitch D.H."/>
            <person name="Fulton L.A."/>
            <person name="Fulton R.E."/>
            <person name="Griffiths-Jones S."/>
            <person name="Harris T.W."/>
            <person name="Hillier L.W."/>
            <person name="Kamath R."/>
            <person name="Kuwabara P.E."/>
            <person name="Mardis E.R."/>
            <person name="Marra M.A."/>
            <person name="Miner T.L."/>
            <person name="Minx P."/>
            <person name="Mullikin J.C."/>
            <person name="Plumb R.W."/>
            <person name="Rogers J."/>
            <person name="Schein J.E."/>
            <person name="Sohrmann M."/>
            <person name="Spieth J."/>
            <person name="Stajich J.E."/>
            <person name="Wei C."/>
            <person name="Willey D."/>
            <person name="Wilson R.K."/>
            <person name="Durbin R."/>
            <person name="Waterston R.H."/>
        </authorList>
    </citation>
    <scope>NUCLEOTIDE SEQUENCE [LARGE SCALE GENOMIC DNA]</scope>
    <source>
        <strain evidence="9 10">AF16</strain>
    </source>
</reference>
<evidence type="ECO:0000256" key="4">
    <source>
        <dbReference type="ARBA" id="ARBA00022989"/>
    </source>
</evidence>
<dbReference type="EMBL" id="HE601451">
    <property type="protein sequence ID" value="CAP23229.2"/>
    <property type="molecule type" value="Genomic_DNA"/>
</dbReference>
<dbReference type="GO" id="GO:0042407">
    <property type="term" value="P:cristae formation"/>
    <property type="evidence" value="ECO:0000318"/>
    <property type="project" value="GO_Central"/>
</dbReference>
<dbReference type="WormBase" id="CBG02064">
    <property type="protein sequence ID" value="CBP06161"/>
    <property type="gene ID" value="WBGene00025199"/>
    <property type="gene designation" value="Cbr-immt-1"/>
</dbReference>
<dbReference type="AlphaFoldDB" id="A8WRX1"/>
<comment type="function">
    <text evidence="7">Component of the MICOS complex, a large protein complex of the mitochondrial inner membrane that plays crucial roles in the maintenance of crista junctions, inner membrane architecture, and formation of contact sites to the outer membrane.</text>
</comment>
<dbReference type="PANTHER" id="PTHR15415:SF7">
    <property type="entry name" value="MICOS COMPLEX SUBUNIT MIC60"/>
    <property type="match status" value="1"/>
</dbReference>
<feature type="compositionally biased region" description="Polar residues" evidence="8">
    <location>
        <begin position="23"/>
        <end position="32"/>
    </location>
</feature>
<dbReference type="PANTHER" id="PTHR15415">
    <property type="entry name" value="MITOFILIN"/>
    <property type="match status" value="1"/>
</dbReference>
<dbReference type="FunCoup" id="A8WRX1">
    <property type="interactions" value="2095"/>
</dbReference>
<keyword evidence="2 7" id="KW-0812">Transmembrane</keyword>
<evidence type="ECO:0000256" key="8">
    <source>
        <dbReference type="SAM" id="MobiDB-lite"/>
    </source>
</evidence>
<evidence type="ECO:0000313" key="11">
    <source>
        <dbReference type="WormBase" id="CBG02064"/>
    </source>
</evidence>
<evidence type="ECO:0000256" key="3">
    <source>
        <dbReference type="ARBA" id="ARBA00022792"/>
    </source>
</evidence>
<dbReference type="Proteomes" id="UP000008549">
    <property type="component" value="Unassembled WGS sequence"/>
</dbReference>
<gene>
    <name evidence="11" type="primary">immt-1</name>
    <name evidence="9 11" type="ORF">CBG02064</name>
    <name evidence="9" type="ORF">CBG_02064</name>
</gene>
<evidence type="ECO:0000313" key="9">
    <source>
        <dbReference type="EMBL" id="CAP23229.2"/>
    </source>
</evidence>
<keyword evidence="3 7" id="KW-0999">Mitochondrion inner membrane</keyword>
<name>A8WRX1_CAEBR</name>
<dbReference type="Pfam" id="PF09731">
    <property type="entry name" value="Mitofilin"/>
    <property type="match status" value="2"/>
</dbReference>
<keyword evidence="4" id="KW-1133">Transmembrane helix</keyword>
<keyword evidence="5 7" id="KW-0496">Mitochondrion</keyword>
<dbReference type="InterPro" id="IPR019133">
    <property type="entry name" value="MIC60"/>
</dbReference>
<comment type="subcellular location">
    <subcellularLocation>
        <location evidence="7">Mitochondrion inner membrane</location>
        <topology evidence="7">Single-pass membrane protein</topology>
    </subcellularLocation>
</comment>
<evidence type="ECO:0000256" key="5">
    <source>
        <dbReference type="ARBA" id="ARBA00023128"/>
    </source>
</evidence>